<reference evidence="1" key="1">
    <citation type="submission" date="2018-02" db="EMBL/GenBank/DDBJ databases">
        <authorList>
            <person name="Vasarhelyi B.M."/>
            <person name="Deshmukh S."/>
            <person name="Balint B."/>
            <person name="Kukolya J."/>
        </authorList>
    </citation>
    <scope>NUCLEOTIDE SEQUENCE</scope>
    <source>
        <strain evidence="1">KB22</strain>
    </source>
</reference>
<dbReference type="EMBL" id="PRDK01000001">
    <property type="protein sequence ID" value="MBE8712607.1"/>
    <property type="molecule type" value="Genomic_DNA"/>
</dbReference>
<organism evidence="1 2">
    <name type="scientific">Sphingobacterium hungaricum</name>
    <dbReference type="NCBI Taxonomy" id="2082723"/>
    <lineage>
        <taxon>Bacteria</taxon>
        <taxon>Pseudomonadati</taxon>
        <taxon>Bacteroidota</taxon>
        <taxon>Sphingobacteriia</taxon>
        <taxon>Sphingobacteriales</taxon>
        <taxon>Sphingobacteriaceae</taxon>
        <taxon>Sphingobacterium</taxon>
    </lineage>
</organism>
<evidence type="ECO:0000313" key="1">
    <source>
        <dbReference type="EMBL" id="MBE8712607.1"/>
    </source>
</evidence>
<sequence length="59" mass="6684">MRCRNKFASQLLRGRHDAERLHGQHEGGSPVVGMTRKDFAVGMTQNKIVFPILNISFDD</sequence>
<keyword evidence="2" id="KW-1185">Reference proteome</keyword>
<comment type="caution">
    <text evidence="1">The sequence shown here is derived from an EMBL/GenBank/DDBJ whole genome shotgun (WGS) entry which is preliminary data.</text>
</comment>
<dbReference type="RefSeq" id="WP_196934936.1">
    <property type="nucleotide sequence ID" value="NZ_MU158698.1"/>
</dbReference>
<proteinExistence type="predicted"/>
<dbReference type="Proteomes" id="UP000616201">
    <property type="component" value="Unassembled WGS sequence"/>
</dbReference>
<name>A0A928UXI8_9SPHI</name>
<accession>A0A928UXI8</accession>
<dbReference type="AlphaFoldDB" id="A0A928UXI8"/>
<protein>
    <submittedName>
        <fullName evidence="1">Uncharacterized protein</fullName>
    </submittedName>
</protein>
<evidence type="ECO:0000313" key="2">
    <source>
        <dbReference type="Proteomes" id="UP000616201"/>
    </source>
</evidence>
<gene>
    <name evidence="1" type="ORF">C4F49_02780</name>
</gene>